<accession>A0A1Y0ESB0</accession>
<reference evidence="1 2" key="1">
    <citation type="submission" date="2017-05" db="EMBL/GenBank/DDBJ databases">
        <authorList>
            <person name="Song R."/>
            <person name="Chenine A.L."/>
            <person name="Ruprecht R.M."/>
        </authorList>
    </citation>
    <scope>NUCLEOTIDE SEQUENCE [LARGE SCALE GENOMIC DNA]</scope>
    <source>
        <strain evidence="1 2">DSM 26136</strain>
    </source>
</reference>
<dbReference type="SUPFAM" id="SSF158544">
    <property type="entry name" value="GspK insert domain-like"/>
    <property type="match status" value="1"/>
</dbReference>
<name>A0A1Y0ESB0_9BURK</name>
<dbReference type="GO" id="GO:0009306">
    <property type="term" value="P:protein secretion"/>
    <property type="evidence" value="ECO:0007669"/>
    <property type="project" value="InterPro"/>
</dbReference>
<sequence>MNPSKTPFTRGQRGMALIAVLWLVAAMSILVLGATHTVQQHIRATGLVRDQVSAQAMAEAAFALALQAMLAEGKREPGILASEFEVQGTVVQVQAAPLNGWINLNGASAELLADVFTVGAGLPSGQARALAEEAVAWRDERPQESPTGRRSSGMNKRLFEHVDDLMLVPGMDYDILARVRPLLVTDLPSNTRVNPLAAPPEVLAVLSGGNQGVVDQITQGREQGAAEADTSSLERRYVQASPTDHYRMQADIPLEAGRMLRVTQDVALGQTYSKVAPWRVLRESRHVQAIGS</sequence>
<organism evidence="1 2">
    <name type="scientific">Comamonas serinivorans</name>
    <dbReference type="NCBI Taxonomy" id="1082851"/>
    <lineage>
        <taxon>Bacteria</taxon>
        <taxon>Pseudomonadati</taxon>
        <taxon>Pseudomonadota</taxon>
        <taxon>Betaproteobacteria</taxon>
        <taxon>Burkholderiales</taxon>
        <taxon>Comamonadaceae</taxon>
        <taxon>Comamonas</taxon>
    </lineage>
</organism>
<dbReference type="AlphaFoldDB" id="A0A1Y0ESB0"/>
<dbReference type="GO" id="GO:0016020">
    <property type="term" value="C:membrane"/>
    <property type="evidence" value="ECO:0007669"/>
    <property type="project" value="InterPro"/>
</dbReference>
<dbReference type="InterPro" id="IPR038072">
    <property type="entry name" value="GspK_central_sf"/>
</dbReference>
<keyword evidence="2" id="KW-1185">Reference proteome</keyword>
<dbReference type="EMBL" id="CP021455">
    <property type="protein sequence ID" value="ARU06300.1"/>
    <property type="molecule type" value="Genomic_DNA"/>
</dbReference>
<dbReference type="OrthoDB" id="9180919at2"/>
<gene>
    <name evidence="1" type="ORF">CCO03_17890</name>
</gene>
<dbReference type="KEGG" id="cser:CCO03_17890"/>
<proteinExistence type="predicted"/>
<protein>
    <recommendedName>
        <fullName evidence="3">Type II secretion system protein K</fullName>
    </recommendedName>
</protein>
<dbReference type="RefSeq" id="WP_087283312.1">
    <property type="nucleotide sequence ID" value="NZ_CP021455.1"/>
</dbReference>
<evidence type="ECO:0000313" key="2">
    <source>
        <dbReference type="Proteomes" id="UP000196138"/>
    </source>
</evidence>
<dbReference type="PANTHER" id="PTHR38831:SF2">
    <property type="entry name" value="TYPE II SECRETION SYSTEM PROTEIN K"/>
    <property type="match status" value="1"/>
</dbReference>
<evidence type="ECO:0000313" key="1">
    <source>
        <dbReference type="EMBL" id="ARU06300.1"/>
    </source>
</evidence>
<dbReference type="InterPro" id="IPR005628">
    <property type="entry name" value="GspK"/>
</dbReference>
<evidence type="ECO:0008006" key="3">
    <source>
        <dbReference type="Google" id="ProtNLM"/>
    </source>
</evidence>
<dbReference type="Proteomes" id="UP000196138">
    <property type="component" value="Chromosome"/>
</dbReference>
<dbReference type="PANTHER" id="PTHR38831">
    <property type="entry name" value="TYPE II SECRETION SYSTEM PROTEIN K"/>
    <property type="match status" value="1"/>
</dbReference>